<evidence type="ECO:0000256" key="2">
    <source>
        <dbReference type="SAM" id="SignalP"/>
    </source>
</evidence>
<dbReference type="PANTHER" id="PTHR43208">
    <property type="entry name" value="ABC TRANSPORTER SUBSTRATE-BINDING PROTEIN"/>
    <property type="match status" value="1"/>
</dbReference>
<feature type="chain" id="PRO_5016245092" evidence="2">
    <location>
        <begin position="25"/>
        <end position="370"/>
    </location>
</feature>
<proteinExistence type="predicted"/>
<accession>A0A323UFU0</accession>
<dbReference type="AlphaFoldDB" id="A0A323UFU0"/>
<evidence type="ECO:0000259" key="3">
    <source>
        <dbReference type="Pfam" id="PF02608"/>
    </source>
</evidence>
<dbReference type="PROSITE" id="PS51257">
    <property type="entry name" value="PROKAR_LIPOPROTEIN"/>
    <property type="match status" value="1"/>
</dbReference>
<sequence>MNKAIMAAALVLTASCAALSAANAQDKPEGKPGTKPDKLKIGFVYVGPVSDFGWSYQHDQARQAIVKEFGDRVETTFLEKVGEGPDAERSIEQLARAGNKLIFATSFGYMDSVIKVAKKYPDVKFEHATGYKREPNVSTYAGRFYEGRTIQGTIAAKISKKGVLGYIGSFPVPEVISGINATMLAAQKINPNIKVKIVWVNSWFNPGKEADAAKALIDQGADVIMQHTDSAAAMQIANERGIHAFGQDSDMIKFGPKAQLTAIVNNWTPYYISRVKAVMDGKWASQDVWEGLKDKMIQMAPYTNMPDDVKQLAADTEAGIIAGTIKPFACPILDQDGKEVECKGGDHLDDGQIRGMNFYVKGIDDKLPGK</sequence>
<protein>
    <submittedName>
        <fullName evidence="4">BMP family ABC transporter substrate-binding protein</fullName>
    </submittedName>
</protein>
<dbReference type="OrthoDB" id="9781639at2"/>
<evidence type="ECO:0000313" key="5">
    <source>
        <dbReference type="Proteomes" id="UP000248134"/>
    </source>
</evidence>
<dbReference type="RefSeq" id="WP_110786488.1">
    <property type="nucleotide sequence ID" value="NZ_QKQS01000023.1"/>
</dbReference>
<dbReference type="GO" id="GO:0005886">
    <property type="term" value="C:plasma membrane"/>
    <property type="evidence" value="ECO:0007669"/>
    <property type="project" value="InterPro"/>
</dbReference>
<dbReference type="EMBL" id="QKQS01000023">
    <property type="protein sequence ID" value="PZA10380.1"/>
    <property type="molecule type" value="Genomic_DNA"/>
</dbReference>
<gene>
    <name evidence="4" type="ORF">DNX69_13460</name>
</gene>
<organism evidence="4 5">
    <name type="scientific">Rhodopseudomonas palustris</name>
    <dbReference type="NCBI Taxonomy" id="1076"/>
    <lineage>
        <taxon>Bacteria</taxon>
        <taxon>Pseudomonadati</taxon>
        <taxon>Pseudomonadota</taxon>
        <taxon>Alphaproteobacteria</taxon>
        <taxon>Hyphomicrobiales</taxon>
        <taxon>Nitrobacteraceae</taxon>
        <taxon>Rhodopseudomonas</taxon>
    </lineage>
</organism>
<name>A0A323UFU0_RHOPL</name>
<dbReference type="PANTHER" id="PTHR43208:SF1">
    <property type="entry name" value="ABC TRANSPORTER SUBSTRATE-BINDING PROTEIN"/>
    <property type="match status" value="1"/>
</dbReference>
<dbReference type="Proteomes" id="UP000248134">
    <property type="component" value="Unassembled WGS sequence"/>
</dbReference>
<dbReference type="InterPro" id="IPR028082">
    <property type="entry name" value="Peripla_BP_I"/>
</dbReference>
<feature type="signal peptide" evidence="2">
    <location>
        <begin position="1"/>
        <end position="24"/>
    </location>
</feature>
<feature type="domain" description="ABC transporter substrate-binding protein PnrA-like" evidence="3">
    <location>
        <begin position="39"/>
        <end position="312"/>
    </location>
</feature>
<dbReference type="CDD" id="cd19963">
    <property type="entry name" value="PBP1_BMP-like"/>
    <property type="match status" value="1"/>
</dbReference>
<keyword evidence="1 2" id="KW-0732">Signal</keyword>
<reference evidence="4 5" key="1">
    <citation type="submission" date="2018-06" db="EMBL/GenBank/DDBJ databases">
        <title>Draft Whole-Genome Sequence of the purple photosynthetic bacterium Rhodospeudomonas palustris XCP.</title>
        <authorList>
            <person name="Rayyan A."/>
            <person name="Meyer T.E."/>
            <person name="Kyndt J.A."/>
        </authorList>
    </citation>
    <scope>NUCLEOTIDE SEQUENCE [LARGE SCALE GENOMIC DNA]</scope>
    <source>
        <strain evidence="4 5">XCP</strain>
    </source>
</reference>
<dbReference type="InterPro" id="IPR003760">
    <property type="entry name" value="PnrA-like"/>
</dbReference>
<dbReference type="SUPFAM" id="SSF53822">
    <property type="entry name" value="Periplasmic binding protein-like I"/>
    <property type="match status" value="1"/>
</dbReference>
<dbReference type="Gene3D" id="3.40.50.2300">
    <property type="match status" value="2"/>
</dbReference>
<comment type="caution">
    <text evidence="4">The sequence shown here is derived from an EMBL/GenBank/DDBJ whole genome shotgun (WGS) entry which is preliminary data.</text>
</comment>
<dbReference type="Pfam" id="PF02608">
    <property type="entry name" value="Bmp"/>
    <property type="match status" value="1"/>
</dbReference>
<evidence type="ECO:0000256" key="1">
    <source>
        <dbReference type="ARBA" id="ARBA00022729"/>
    </source>
</evidence>
<evidence type="ECO:0000313" key="4">
    <source>
        <dbReference type="EMBL" id="PZA10380.1"/>
    </source>
</evidence>
<dbReference type="InterPro" id="IPR052910">
    <property type="entry name" value="ABC-Purine-Binding"/>
</dbReference>